<dbReference type="EMBL" id="JABWUV010000005">
    <property type="protein sequence ID" value="KAF6355112.1"/>
    <property type="molecule type" value="Genomic_DNA"/>
</dbReference>
<dbReference type="AlphaFoldDB" id="A0A7J7XZF0"/>
<proteinExistence type="predicted"/>
<comment type="caution">
    <text evidence="1">The sequence shown here is derived from an EMBL/GenBank/DDBJ whole genome shotgun (WGS) entry which is preliminary data.</text>
</comment>
<accession>A0A7J7XZF0</accession>
<protein>
    <submittedName>
        <fullName evidence="1">Uncharacterized protein</fullName>
    </submittedName>
</protein>
<evidence type="ECO:0000313" key="1">
    <source>
        <dbReference type="EMBL" id="KAF6355112.1"/>
    </source>
</evidence>
<reference evidence="1 2" key="1">
    <citation type="journal article" date="2020" name="Nature">
        <title>Six reference-quality genomes reveal evolution of bat adaptations.</title>
        <authorList>
            <person name="Jebb D."/>
            <person name="Huang Z."/>
            <person name="Pippel M."/>
            <person name="Hughes G.M."/>
            <person name="Lavrichenko K."/>
            <person name="Devanna P."/>
            <person name="Winkler S."/>
            <person name="Jermiin L.S."/>
            <person name="Skirmuntt E.C."/>
            <person name="Katzourakis A."/>
            <person name="Burkitt-Gray L."/>
            <person name="Ray D.A."/>
            <person name="Sullivan K.A.M."/>
            <person name="Roscito J.G."/>
            <person name="Kirilenko B.M."/>
            <person name="Davalos L.M."/>
            <person name="Corthals A.P."/>
            <person name="Power M.L."/>
            <person name="Jones G."/>
            <person name="Ransome R.D."/>
            <person name="Dechmann D.K.N."/>
            <person name="Locatelli A.G."/>
            <person name="Puechmaille S.J."/>
            <person name="Fedrigo O."/>
            <person name="Jarvis E.D."/>
            <person name="Hiller M."/>
            <person name="Vernes S.C."/>
            <person name="Myers E.W."/>
            <person name="Teeling E.C."/>
        </authorList>
    </citation>
    <scope>NUCLEOTIDE SEQUENCE [LARGE SCALE GENOMIC DNA]</scope>
    <source>
        <strain evidence="1">MMyoMyo1</strain>
        <tissue evidence="1">Flight muscle</tissue>
    </source>
</reference>
<name>A0A7J7XZF0_MYOMY</name>
<gene>
    <name evidence="1" type="ORF">mMyoMyo1_011313</name>
</gene>
<evidence type="ECO:0000313" key="2">
    <source>
        <dbReference type="Proteomes" id="UP000527355"/>
    </source>
</evidence>
<organism evidence="1 2">
    <name type="scientific">Myotis myotis</name>
    <name type="common">Greater mouse-eared bat</name>
    <name type="synonym">Vespertilio myotis</name>
    <dbReference type="NCBI Taxonomy" id="51298"/>
    <lineage>
        <taxon>Eukaryota</taxon>
        <taxon>Metazoa</taxon>
        <taxon>Chordata</taxon>
        <taxon>Craniata</taxon>
        <taxon>Vertebrata</taxon>
        <taxon>Euteleostomi</taxon>
        <taxon>Mammalia</taxon>
        <taxon>Eutheria</taxon>
        <taxon>Laurasiatheria</taxon>
        <taxon>Chiroptera</taxon>
        <taxon>Yangochiroptera</taxon>
        <taxon>Vespertilionidae</taxon>
        <taxon>Myotis</taxon>
    </lineage>
</organism>
<keyword evidence="2" id="KW-1185">Reference proteome</keyword>
<sequence length="125" mass="13706">MFLIGEEKTRPQHMITGQRKDMLGFEVGCPMHYSIPKLNVFHVACLTNKRAMRCPRQPGEAGRLQTVVLGPGNLSFVPCAWWVVTPRGGPDTVEGPSAALVFWAGLVIVNVNTGPPNNTTLPRVR</sequence>
<dbReference type="Proteomes" id="UP000527355">
    <property type="component" value="Unassembled WGS sequence"/>
</dbReference>